<name>A0ABC8M530_ERUVS</name>
<keyword evidence="1" id="KW-1015">Disulfide bond</keyword>
<feature type="domain" description="Invertebrate defensins family profile" evidence="3">
    <location>
        <begin position="49"/>
        <end position="76"/>
    </location>
</feature>
<dbReference type="Proteomes" id="UP001642260">
    <property type="component" value="Unassembled WGS sequence"/>
</dbReference>
<evidence type="ECO:0000256" key="1">
    <source>
        <dbReference type="ARBA" id="ARBA00023157"/>
    </source>
</evidence>
<reference evidence="4 5" key="1">
    <citation type="submission" date="2022-03" db="EMBL/GenBank/DDBJ databases">
        <authorList>
            <person name="Macdonald S."/>
            <person name="Ahmed S."/>
            <person name="Newling K."/>
        </authorList>
    </citation>
    <scope>NUCLEOTIDE SEQUENCE [LARGE SCALE GENOMIC DNA]</scope>
</reference>
<evidence type="ECO:0000256" key="2">
    <source>
        <dbReference type="SAM" id="SignalP"/>
    </source>
</evidence>
<gene>
    <name evidence="4" type="ORF">ERUC_LOCUS43184</name>
</gene>
<dbReference type="InterPro" id="IPR001542">
    <property type="entry name" value="Defensin_invertebrate/fungal"/>
</dbReference>
<accession>A0ABC8M530</accession>
<keyword evidence="2" id="KW-0732">Signal</keyword>
<evidence type="ECO:0000313" key="5">
    <source>
        <dbReference type="Proteomes" id="UP001642260"/>
    </source>
</evidence>
<evidence type="ECO:0000259" key="3">
    <source>
        <dbReference type="Pfam" id="PF01097"/>
    </source>
</evidence>
<comment type="caution">
    <text evidence="4">The sequence shown here is derived from an EMBL/GenBank/DDBJ whole genome shotgun (WGS) entry which is preliminary data.</text>
</comment>
<sequence>MAKIMCFLTLLMIFMLISTGIPNGKAQCEEPGEPIETLPTDVCDIVDGQSLCDLTCFKIAGYIRGECDTEKVCHCYSCPA</sequence>
<protein>
    <recommendedName>
        <fullName evidence="3">Invertebrate defensins family profile domain-containing protein</fullName>
    </recommendedName>
</protein>
<dbReference type="EMBL" id="CAKOAT010914042">
    <property type="protein sequence ID" value="CAH8390701.1"/>
    <property type="molecule type" value="Genomic_DNA"/>
</dbReference>
<keyword evidence="5" id="KW-1185">Reference proteome</keyword>
<dbReference type="AlphaFoldDB" id="A0ABC8M530"/>
<feature type="signal peptide" evidence="2">
    <location>
        <begin position="1"/>
        <end position="26"/>
    </location>
</feature>
<organism evidence="4 5">
    <name type="scientific">Eruca vesicaria subsp. sativa</name>
    <name type="common">Garden rocket</name>
    <name type="synonym">Eruca sativa</name>
    <dbReference type="NCBI Taxonomy" id="29727"/>
    <lineage>
        <taxon>Eukaryota</taxon>
        <taxon>Viridiplantae</taxon>
        <taxon>Streptophyta</taxon>
        <taxon>Embryophyta</taxon>
        <taxon>Tracheophyta</taxon>
        <taxon>Spermatophyta</taxon>
        <taxon>Magnoliopsida</taxon>
        <taxon>eudicotyledons</taxon>
        <taxon>Gunneridae</taxon>
        <taxon>Pentapetalae</taxon>
        <taxon>rosids</taxon>
        <taxon>malvids</taxon>
        <taxon>Brassicales</taxon>
        <taxon>Brassicaceae</taxon>
        <taxon>Brassiceae</taxon>
        <taxon>Eruca</taxon>
    </lineage>
</organism>
<feature type="chain" id="PRO_5044843637" description="Invertebrate defensins family profile domain-containing protein" evidence="2">
    <location>
        <begin position="27"/>
        <end position="80"/>
    </location>
</feature>
<proteinExistence type="predicted"/>
<evidence type="ECO:0000313" key="4">
    <source>
        <dbReference type="EMBL" id="CAH8390701.1"/>
    </source>
</evidence>
<dbReference type="Pfam" id="PF01097">
    <property type="entry name" value="Defensin_2"/>
    <property type="match status" value="1"/>
</dbReference>